<feature type="compositionally biased region" description="Basic and acidic residues" evidence="1">
    <location>
        <begin position="71"/>
        <end position="80"/>
    </location>
</feature>
<evidence type="ECO:0000313" key="2">
    <source>
        <dbReference type="EMBL" id="MBC1522043.1"/>
    </source>
</evidence>
<feature type="region of interest" description="Disordered" evidence="1">
    <location>
        <begin position="62"/>
        <end position="92"/>
    </location>
</feature>
<evidence type="ECO:0000256" key="1">
    <source>
        <dbReference type="SAM" id="MobiDB-lite"/>
    </source>
</evidence>
<dbReference type="EMBL" id="JAARRM010000004">
    <property type="protein sequence ID" value="MBC1522043.1"/>
    <property type="molecule type" value="Genomic_DNA"/>
</dbReference>
<sequence>MEVDIQVVFKKMEQELSSAKEASNETERKIHLSALKVLAEVLLTENEGKKAAVPEDLTWEKMTGSRPPQIQKEKSEKMDFEDGANGDSLFDF</sequence>
<comment type="caution">
    <text evidence="2">The sequence shown here is derived from an EMBL/GenBank/DDBJ whole genome shotgun (WGS) entry which is preliminary data.</text>
</comment>
<reference evidence="2 3" key="1">
    <citation type="submission" date="2020-03" db="EMBL/GenBank/DDBJ databases">
        <title>Soil Listeria distribution.</title>
        <authorList>
            <person name="Liao J."/>
            <person name="Wiedmann M."/>
        </authorList>
    </citation>
    <scope>NUCLEOTIDE SEQUENCE [LARGE SCALE GENOMIC DNA]</scope>
    <source>
        <strain evidence="2 3">FSL L7-1507</strain>
    </source>
</reference>
<organism evidence="2 3">
    <name type="scientific">Listeria aquatica</name>
    <dbReference type="NCBI Taxonomy" id="1494960"/>
    <lineage>
        <taxon>Bacteria</taxon>
        <taxon>Bacillati</taxon>
        <taxon>Bacillota</taxon>
        <taxon>Bacilli</taxon>
        <taxon>Bacillales</taxon>
        <taxon>Listeriaceae</taxon>
        <taxon>Listeria</taxon>
    </lineage>
</organism>
<dbReference type="Pfam" id="PF17261">
    <property type="entry name" value="DUF5327"/>
    <property type="match status" value="1"/>
</dbReference>
<name>A0A841ZPF2_9LIST</name>
<evidence type="ECO:0000313" key="3">
    <source>
        <dbReference type="Proteomes" id="UP000559885"/>
    </source>
</evidence>
<accession>A0A841ZPF2</accession>
<dbReference type="AlphaFoldDB" id="A0A841ZPF2"/>
<dbReference type="Proteomes" id="UP000559885">
    <property type="component" value="Unassembled WGS sequence"/>
</dbReference>
<dbReference type="RefSeq" id="WP_185374353.1">
    <property type="nucleotide sequence ID" value="NZ_JAARRM010000004.1"/>
</dbReference>
<protein>
    <submittedName>
        <fullName evidence="2">YwdI family protein</fullName>
    </submittedName>
</protein>
<proteinExistence type="predicted"/>
<dbReference type="InterPro" id="IPR035218">
    <property type="entry name" value="DUF5327"/>
</dbReference>
<gene>
    <name evidence="2" type="ORF">HB912_10340</name>
</gene>